<protein>
    <submittedName>
        <fullName evidence="8">Two component transcriptional regulator, LuxR family</fullName>
    </submittedName>
</protein>
<dbReference type="SMART" id="SM00421">
    <property type="entry name" value="HTH_LUXR"/>
    <property type="match status" value="1"/>
</dbReference>
<evidence type="ECO:0000313" key="8">
    <source>
        <dbReference type="EMBL" id="SFR61860.1"/>
    </source>
</evidence>
<dbReference type="CDD" id="cd06170">
    <property type="entry name" value="LuxR_C_like"/>
    <property type="match status" value="1"/>
</dbReference>
<keyword evidence="3" id="KW-0238">DNA-binding</keyword>
<accession>A0A1I6I644</accession>
<feature type="modified residue" description="4-aspartylphosphate" evidence="5">
    <location>
        <position position="54"/>
    </location>
</feature>
<keyword evidence="4" id="KW-0804">Transcription</keyword>
<keyword evidence="1 5" id="KW-0597">Phosphoprotein</keyword>
<dbReference type="Pfam" id="PF00072">
    <property type="entry name" value="Response_reg"/>
    <property type="match status" value="1"/>
</dbReference>
<dbReference type="Gene3D" id="3.40.50.2300">
    <property type="match status" value="1"/>
</dbReference>
<reference evidence="8 9" key="1">
    <citation type="submission" date="2016-10" db="EMBL/GenBank/DDBJ databases">
        <authorList>
            <person name="de Groot N.N."/>
        </authorList>
    </citation>
    <scope>NUCLEOTIDE SEQUENCE [LARGE SCALE GENOMIC DNA]</scope>
    <source>
        <strain evidence="8 9">CGMCC 1.9167</strain>
    </source>
</reference>
<keyword evidence="2" id="KW-0805">Transcription regulation</keyword>
<feature type="domain" description="Response regulatory" evidence="7">
    <location>
        <begin position="3"/>
        <end position="119"/>
    </location>
</feature>
<dbReference type="InterPro" id="IPR011006">
    <property type="entry name" value="CheY-like_superfamily"/>
</dbReference>
<dbReference type="Proteomes" id="UP000198644">
    <property type="component" value="Unassembled WGS sequence"/>
</dbReference>
<evidence type="ECO:0000259" key="6">
    <source>
        <dbReference type="PROSITE" id="PS50043"/>
    </source>
</evidence>
<dbReference type="GO" id="GO:0003677">
    <property type="term" value="F:DNA binding"/>
    <property type="evidence" value="ECO:0007669"/>
    <property type="project" value="UniProtKB-KW"/>
</dbReference>
<evidence type="ECO:0000259" key="7">
    <source>
        <dbReference type="PROSITE" id="PS50110"/>
    </source>
</evidence>
<evidence type="ECO:0000313" key="9">
    <source>
        <dbReference type="Proteomes" id="UP000198644"/>
    </source>
</evidence>
<dbReference type="GO" id="GO:0006355">
    <property type="term" value="P:regulation of DNA-templated transcription"/>
    <property type="evidence" value="ECO:0007669"/>
    <property type="project" value="InterPro"/>
</dbReference>
<organism evidence="8 9">
    <name type="scientific">Marinobacter daqiaonensis</name>
    <dbReference type="NCBI Taxonomy" id="650891"/>
    <lineage>
        <taxon>Bacteria</taxon>
        <taxon>Pseudomonadati</taxon>
        <taxon>Pseudomonadota</taxon>
        <taxon>Gammaproteobacteria</taxon>
        <taxon>Pseudomonadales</taxon>
        <taxon>Marinobacteraceae</taxon>
        <taxon>Marinobacter</taxon>
    </lineage>
</organism>
<gene>
    <name evidence="8" type="ORF">SAMN05216203_1834</name>
</gene>
<dbReference type="RefSeq" id="WP_092011174.1">
    <property type="nucleotide sequence ID" value="NZ_FOYW01000001.1"/>
</dbReference>
<dbReference type="STRING" id="650891.SAMN05216203_1834"/>
<feature type="domain" description="HTH luxR-type" evidence="6">
    <location>
        <begin position="140"/>
        <end position="205"/>
    </location>
</feature>
<dbReference type="GO" id="GO:0000160">
    <property type="term" value="P:phosphorelay signal transduction system"/>
    <property type="evidence" value="ECO:0007669"/>
    <property type="project" value="InterPro"/>
</dbReference>
<evidence type="ECO:0000256" key="4">
    <source>
        <dbReference type="ARBA" id="ARBA00023163"/>
    </source>
</evidence>
<dbReference type="OrthoDB" id="9796655at2"/>
<dbReference type="AlphaFoldDB" id="A0A1I6I644"/>
<proteinExistence type="predicted"/>
<dbReference type="InterPro" id="IPR001789">
    <property type="entry name" value="Sig_transdc_resp-reg_receiver"/>
</dbReference>
<dbReference type="InterPro" id="IPR000792">
    <property type="entry name" value="Tscrpt_reg_LuxR_C"/>
</dbReference>
<dbReference type="InterPro" id="IPR058245">
    <property type="entry name" value="NreC/VraR/RcsB-like_REC"/>
</dbReference>
<dbReference type="EMBL" id="FOYW01000001">
    <property type="protein sequence ID" value="SFR61860.1"/>
    <property type="molecule type" value="Genomic_DNA"/>
</dbReference>
<dbReference type="PROSITE" id="PS50043">
    <property type="entry name" value="HTH_LUXR_2"/>
    <property type="match status" value="1"/>
</dbReference>
<dbReference type="Pfam" id="PF00196">
    <property type="entry name" value="GerE"/>
    <property type="match status" value="1"/>
</dbReference>
<evidence type="ECO:0000256" key="1">
    <source>
        <dbReference type="ARBA" id="ARBA00022553"/>
    </source>
</evidence>
<dbReference type="PANTHER" id="PTHR43214:SF24">
    <property type="entry name" value="TRANSCRIPTIONAL REGULATORY PROTEIN NARL-RELATED"/>
    <property type="match status" value="1"/>
</dbReference>
<dbReference type="PROSITE" id="PS50110">
    <property type="entry name" value="RESPONSE_REGULATORY"/>
    <property type="match status" value="1"/>
</dbReference>
<dbReference type="PRINTS" id="PR00038">
    <property type="entry name" value="HTHLUXR"/>
</dbReference>
<dbReference type="SUPFAM" id="SSF46894">
    <property type="entry name" value="C-terminal effector domain of the bipartite response regulators"/>
    <property type="match status" value="1"/>
</dbReference>
<dbReference type="CDD" id="cd17535">
    <property type="entry name" value="REC_NarL-like"/>
    <property type="match status" value="1"/>
</dbReference>
<evidence type="ECO:0000256" key="2">
    <source>
        <dbReference type="ARBA" id="ARBA00023015"/>
    </source>
</evidence>
<dbReference type="InterPro" id="IPR016032">
    <property type="entry name" value="Sig_transdc_resp-reg_C-effctor"/>
</dbReference>
<evidence type="ECO:0000256" key="3">
    <source>
        <dbReference type="ARBA" id="ARBA00023125"/>
    </source>
</evidence>
<dbReference type="SMART" id="SM00448">
    <property type="entry name" value="REC"/>
    <property type="match status" value="1"/>
</dbReference>
<dbReference type="InterPro" id="IPR039420">
    <property type="entry name" value="WalR-like"/>
</dbReference>
<name>A0A1I6I644_9GAMM</name>
<sequence length="207" mass="22594">MIRIAIVEDSTPLRENLRLLLEGDPGFDVVAACGDGESLMLALDTVRPDLLLCDLNLPGMSGLTVIAEAKARLPGIEILAHTINEDRGHVFGALRAGATGYILKGTRPAELIDALHTLRNGGAPMTPRIARALVREFQADAPTGELLSRKERDVLMAVQEGLTYKETAVRLNISPHTVHSHIKKIYEKLQARDKQDALVKARRQGLI</sequence>
<dbReference type="PANTHER" id="PTHR43214">
    <property type="entry name" value="TWO-COMPONENT RESPONSE REGULATOR"/>
    <property type="match status" value="1"/>
</dbReference>
<evidence type="ECO:0000256" key="5">
    <source>
        <dbReference type="PROSITE-ProRule" id="PRU00169"/>
    </source>
</evidence>
<keyword evidence="9" id="KW-1185">Reference proteome</keyword>
<dbReference type="SUPFAM" id="SSF52172">
    <property type="entry name" value="CheY-like"/>
    <property type="match status" value="1"/>
</dbReference>